<dbReference type="Proteomes" id="UP001233999">
    <property type="component" value="Unassembled WGS sequence"/>
</dbReference>
<evidence type="ECO:0000313" key="1">
    <source>
        <dbReference type="EMBL" id="KAJ9575499.1"/>
    </source>
</evidence>
<proteinExistence type="predicted"/>
<evidence type="ECO:0000313" key="2">
    <source>
        <dbReference type="Proteomes" id="UP001233999"/>
    </source>
</evidence>
<name>A0AAD7Z7R4_DIPPU</name>
<feature type="non-terminal residue" evidence="1">
    <location>
        <position position="58"/>
    </location>
</feature>
<reference evidence="1" key="2">
    <citation type="submission" date="2023-05" db="EMBL/GenBank/DDBJ databases">
        <authorList>
            <person name="Fouks B."/>
        </authorList>
    </citation>
    <scope>NUCLEOTIDE SEQUENCE</scope>
    <source>
        <strain evidence="1">Stay&amp;Tobe</strain>
        <tissue evidence="1">Testes</tissue>
    </source>
</reference>
<dbReference type="AlphaFoldDB" id="A0AAD7Z7R4"/>
<sequence>MAGSSAESRLQVALLVLTLLTRETGRMTAGFRVESVTSGRERLEVARQILTEVPLIDG</sequence>
<organism evidence="1 2">
    <name type="scientific">Diploptera punctata</name>
    <name type="common">Pacific beetle cockroach</name>
    <dbReference type="NCBI Taxonomy" id="6984"/>
    <lineage>
        <taxon>Eukaryota</taxon>
        <taxon>Metazoa</taxon>
        <taxon>Ecdysozoa</taxon>
        <taxon>Arthropoda</taxon>
        <taxon>Hexapoda</taxon>
        <taxon>Insecta</taxon>
        <taxon>Pterygota</taxon>
        <taxon>Neoptera</taxon>
        <taxon>Polyneoptera</taxon>
        <taxon>Dictyoptera</taxon>
        <taxon>Blattodea</taxon>
        <taxon>Blaberoidea</taxon>
        <taxon>Blaberidae</taxon>
        <taxon>Diplopterinae</taxon>
        <taxon>Diploptera</taxon>
    </lineage>
</organism>
<protein>
    <submittedName>
        <fullName evidence="1">Uncharacterized protein</fullName>
    </submittedName>
</protein>
<comment type="caution">
    <text evidence="1">The sequence shown here is derived from an EMBL/GenBank/DDBJ whole genome shotgun (WGS) entry which is preliminary data.</text>
</comment>
<gene>
    <name evidence="1" type="ORF">L9F63_007634</name>
</gene>
<dbReference type="EMBL" id="JASPKZ010009834">
    <property type="protein sequence ID" value="KAJ9575499.1"/>
    <property type="molecule type" value="Genomic_DNA"/>
</dbReference>
<reference evidence="1" key="1">
    <citation type="journal article" date="2023" name="IScience">
        <title>Live-bearing cockroach genome reveals convergent evolutionary mechanisms linked to viviparity in insects and beyond.</title>
        <authorList>
            <person name="Fouks B."/>
            <person name="Harrison M.C."/>
            <person name="Mikhailova A.A."/>
            <person name="Marchal E."/>
            <person name="English S."/>
            <person name="Carruthers M."/>
            <person name="Jennings E.C."/>
            <person name="Chiamaka E.L."/>
            <person name="Frigard R.A."/>
            <person name="Pippel M."/>
            <person name="Attardo G.M."/>
            <person name="Benoit J.B."/>
            <person name="Bornberg-Bauer E."/>
            <person name="Tobe S.S."/>
        </authorList>
    </citation>
    <scope>NUCLEOTIDE SEQUENCE</scope>
    <source>
        <strain evidence="1">Stay&amp;Tobe</strain>
    </source>
</reference>
<accession>A0AAD7Z7R4</accession>
<keyword evidence="2" id="KW-1185">Reference proteome</keyword>